<comment type="subcellular location">
    <subcellularLocation>
        <location evidence="1">Nucleus</location>
    </subcellularLocation>
</comment>
<keyword evidence="2" id="KW-0597">Phosphoprotein</keyword>
<feature type="domain" description="DBF4-type" evidence="12">
    <location>
        <begin position="286"/>
        <end position="334"/>
    </location>
</feature>
<evidence type="ECO:0000256" key="3">
    <source>
        <dbReference type="ARBA" id="ARBA00022723"/>
    </source>
</evidence>
<feature type="region of interest" description="Disordered" evidence="11">
    <location>
        <begin position="255"/>
        <end position="285"/>
    </location>
</feature>
<accession>A0A7K9C1U5</accession>
<feature type="compositionally biased region" description="Basic and acidic residues" evidence="11">
    <location>
        <begin position="603"/>
        <end position="625"/>
    </location>
</feature>
<evidence type="ECO:0000256" key="10">
    <source>
        <dbReference type="PROSITE-ProRule" id="PRU00600"/>
    </source>
</evidence>
<dbReference type="AlphaFoldDB" id="A0A7K9C1U5"/>
<dbReference type="OrthoDB" id="21380at2759"/>
<evidence type="ECO:0000256" key="6">
    <source>
        <dbReference type="ARBA" id="ARBA00022833"/>
    </source>
</evidence>
<name>A0A7K9C1U5_9PICI</name>
<organism evidence="13 14">
    <name type="scientific">Psilopogon haemacephalus</name>
    <name type="common">coppersmith barbet</name>
    <dbReference type="NCBI Taxonomy" id="2585815"/>
    <lineage>
        <taxon>Eukaryota</taxon>
        <taxon>Metazoa</taxon>
        <taxon>Chordata</taxon>
        <taxon>Craniata</taxon>
        <taxon>Vertebrata</taxon>
        <taxon>Euteleostomi</taxon>
        <taxon>Archelosauria</taxon>
        <taxon>Archosauria</taxon>
        <taxon>Dinosauria</taxon>
        <taxon>Saurischia</taxon>
        <taxon>Theropoda</taxon>
        <taxon>Coelurosauria</taxon>
        <taxon>Aves</taxon>
        <taxon>Neognathae</taxon>
        <taxon>Neoaves</taxon>
        <taxon>Telluraves</taxon>
        <taxon>Coraciimorphae</taxon>
        <taxon>Piciformes</taxon>
        <taxon>Megalaimidae</taxon>
        <taxon>Psilopogon</taxon>
    </lineage>
</organism>
<evidence type="ECO:0000256" key="4">
    <source>
        <dbReference type="ARBA" id="ARBA00022737"/>
    </source>
</evidence>
<dbReference type="PANTHER" id="PTHR15375">
    <property type="entry name" value="ACTIVATOR OF S-PHASE KINASE-RELATED"/>
    <property type="match status" value="1"/>
</dbReference>
<proteinExistence type="predicted"/>
<evidence type="ECO:0000259" key="12">
    <source>
        <dbReference type="PROSITE" id="PS51265"/>
    </source>
</evidence>
<evidence type="ECO:0000256" key="2">
    <source>
        <dbReference type="ARBA" id="ARBA00022553"/>
    </source>
</evidence>
<evidence type="ECO:0000256" key="5">
    <source>
        <dbReference type="ARBA" id="ARBA00022771"/>
    </source>
</evidence>
<feature type="region of interest" description="Disordered" evidence="11">
    <location>
        <begin position="540"/>
        <end position="630"/>
    </location>
</feature>
<dbReference type="Gene3D" id="2.10.50.40">
    <property type="match status" value="1"/>
</dbReference>
<dbReference type="FunFam" id="6.10.250.3410:FF:000001">
    <property type="entry name" value="Protein DBF4 homolog A"/>
    <property type="match status" value="1"/>
</dbReference>
<dbReference type="SMART" id="SM00586">
    <property type="entry name" value="ZnF_DBF"/>
    <property type="match status" value="1"/>
</dbReference>
<evidence type="ECO:0000313" key="13">
    <source>
        <dbReference type="EMBL" id="NXG45999.1"/>
    </source>
</evidence>
<protein>
    <recommendedName>
        <fullName evidence="9">Protein DBF4 homolog A</fullName>
    </recommendedName>
</protein>
<dbReference type="GO" id="GO:0003676">
    <property type="term" value="F:nucleic acid binding"/>
    <property type="evidence" value="ECO:0007669"/>
    <property type="project" value="InterPro"/>
</dbReference>
<keyword evidence="8" id="KW-0131">Cell cycle</keyword>
<reference evidence="13 14" key="1">
    <citation type="submission" date="2019-09" db="EMBL/GenBank/DDBJ databases">
        <title>Bird 10,000 Genomes (B10K) Project - Family phase.</title>
        <authorList>
            <person name="Zhang G."/>
        </authorList>
    </citation>
    <scope>NUCLEOTIDE SEQUENCE [LARGE SCALE GENOMIC DNA]</scope>
    <source>
        <strain evidence="13">B10K-DU-001-24</strain>
        <tissue evidence="13">Muscle</tissue>
    </source>
</reference>
<keyword evidence="4" id="KW-0677">Repeat</keyword>
<dbReference type="Proteomes" id="UP000574528">
    <property type="component" value="Unassembled WGS sequence"/>
</dbReference>
<feature type="non-terminal residue" evidence="13">
    <location>
        <position position="689"/>
    </location>
</feature>
<keyword evidence="14" id="KW-1185">Reference proteome</keyword>
<dbReference type="PANTHER" id="PTHR15375:SF22">
    <property type="entry name" value="PROTEIN DBF4 HOMOLOG A"/>
    <property type="match status" value="1"/>
</dbReference>
<evidence type="ECO:0000256" key="8">
    <source>
        <dbReference type="ARBA" id="ARBA00023306"/>
    </source>
</evidence>
<feature type="compositionally biased region" description="Polar residues" evidence="11">
    <location>
        <begin position="494"/>
        <end position="505"/>
    </location>
</feature>
<dbReference type="EMBL" id="VWZI01009950">
    <property type="protein sequence ID" value="NXG45999.1"/>
    <property type="molecule type" value="Genomic_DNA"/>
</dbReference>
<feature type="region of interest" description="Disordered" evidence="11">
    <location>
        <begin position="644"/>
        <end position="665"/>
    </location>
</feature>
<feature type="compositionally biased region" description="Basic and acidic residues" evidence="11">
    <location>
        <begin position="22"/>
        <end position="39"/>
    </location>
</feature>
<dbReference type="InterPro" id="IPR038545">
    <property type="entry name" value="Znf_DBF_sf"/>
</dbReference>
<gene>
    <name evidence="13" type="primary">Dbf4</name>
    <name evidence="13" type="ORF">PSIHAE_R10815</name>
</gene>
<feature type="region of interest" description="Disordered" evidence="11">
    <location>
        <begin position="1"/>
        <end position="39"/>
    </location>
</feature>
<keyword evidence="3" id="KW-0479">Metal-binding</keyword>
<dbReference type="InterPro" id="IPR051590">
    <property type="entry name" value="Replication_Regulatory_Kinase"/>
</dbReference>
<dbReference type="GO" id="GO:0010571">
    <property type="term" value="P:positive regulation of nuclear cell cycle DNA replication"/>
    <property type="evidence" value="ECO:0007669"/>
    <property type="project" value="TreeGrafter"/>
</dbReference>
<keyword evidence="6" id="KW-0862">Zinc</keyword>
<evidence type="ECO:0000256" key="11">
    <source>
        <dbReference type="SAM" id="MobiDB-lite"/>
    </source>
</evidence>
<evidence type="ECO:0000313" key="14">
    <source>
        <dbReference type="Proteomes" id="UP000574528"/>
    </source>
</evidence>
<feature type="region of interest" description="Disordered" evidence="11">
    <location>
        <begin position="103"/>
        <end position="131"/>
    </location>
</feature>
<feature type="non-terminal residue" evidence="13">
    <location>
        <position position="1"/>
    </location>
</feature>
<evidence type="ECO:0000256" key="9">
    <source>
        <dbReference type="ARBA" id="ARBA00040397"/>
    </source>
</evidence>
<dbReference type="GO" id="GO:0043539">
    <property type="term" value="F:protein serine/threonine kinase activator activity"/>
    <property type="evidence" value="ECO:0007669"/>
    <property type="project" value="TreeGrafter"/>
</dbReference>
<feature type="region of interest" description="Disordered" evidence="11">
    <location>
        <begin position="481"/>
        <end position="507"/>
    </location>
</feature>
<dbReference type="Gene3D" id="6.10.250.3410">
    <property type="entry name" value="DBF zinc finger"/>
    <property type="match status" value="1"/>
</dbReference>
<dbReference type="InterPro" id="IPR006572">
    <property type="entry name" value="Znf_DBF"/>
</dbReference>
<evidence type="ECO:0000256" key="1">
    <source>
        <dbReference type="ARBA" id="ARBA00004123"/>
    </source>
</evidence>
<keyword evidence="5 10" id="KW-0863">Zinc-finger</keyword>
<comment type="caution">
    <text evidence="13">The sequence shown here is derived from an EMBL/GenBank/DDBJ whole genome shotgun (WGS) entry which is preliminary data.</text>
</comment>
<evidence type="ECO:0000256" key="7">
    <source>
        <dbReference type="ARBA" id="ARBA00023242"/>
    </source>
</evidence>
<dbReference type="GO" id="GO:0008270">
    <property type="term" value="F:zinc ion binding"/>
    <property type="evidence" value="ECO:0007669"/>
    <property type="project" value="UniProtKB-KW"/>
</dbReference>
<dbReference type="PROSITE" id="PS51265">
    <property type="entry name" value="ZF_DBF4"/>
    <property type="match status" value="1"/>
</dbReference>
<dbReference type="Pfam" id="PF07535">
    <property type="entry name" value="zf-DBF"/>
    <property type="match status" value="1"/>
</dbReference>
<keyword evidence="7" id="KW-0539">Nucleus</keyword>
<dbReference type="GO" id="GO:1901987">
    <property type="term" value="P:regulation of cell cycle phase transition"/>
    <property type="evidence" value="ECO:0007669"/>
    <property type="project" value="TreeGrafter"/>
</dbReference>
<dbReference type="GO" id="GO:0031431">
    <property type="term" value="C:Dbf4-dependent protein kinase complex"/>
    <property type="evidence" value="ECO:0007669"/>
    <property type="project" value="TreeGrafter"/>
</dbReference>
<sequence length="689" mass="76302">MKPSAAEAADRPARPPDGMQGKAERIKPAMKSVRKDTGKAEKLKLKPLTGKVFYLDIPSPVISEKIGRDLRELGGRVESFLSKDISYLVSNKKEAKFAPSLAQISPVPSPESAHHGGNSSPHPSTCRERQEGTSFKVVDTVRLSRGRSLVEKAIKEQDLIPSGSILCSALSWGVKILHLDDVKNYIEQKKKELYLLRRPGSAPRDVVTGRLKNPFVKVEDRSRRYRPFYLQFHIFPALNYCVPKPCSPFEVEKKLPSAPKQAQPKQRNKLNSEKDCGSPLHLPQKDKKKRGYCECCGKKYEDLNTHLESEQHQSFARSTEYRIVDEIISKFVYQFVEYKDDAKKFKRTKCSTGYFPPALGKVARPEELKERLQRQQMALGSFSWKDSAAWGLRGALQPAEIQLSSLPAPPPPAECFCPVPHCHLPQASELRSKPRSSEAKIQAGCGCAAGCTGAVAQPPPQRDAQACPESLPQAHQLLRKEPEEPQGKQKDSQRPQQGACSSYSQLPAADLGEKDKNLLLPKRKLTNTAALPAKCLRKAAAQPLPGRADPRDSPQQELLLEPEGPGAAADRDLGEQGAQSSPSATLHRKVKLCLGRNKREQRRQKVELCPEQHPEAEAAPEEKRSSCSSPVQALLELFQSSERNSEFGGFSGDAESRVSTSMKDHWEGQNSNIPWSLFSSSSSSPFVGF</sequence>
<feature type="compositionally biased region" description="Basic and acidic residues" evidence="11">
    <location>
        <begin position="481"/>
        <end position="493"/>
    </location>
</feature>